<dbReference type="Proteomes" id="UP001597252">
    <property type="component" value="Unassembled WGS sequence"/>
</dbReference>
<dbReference type="InterPro" id="IPR038765">
    <property type="entry name" value="Papain-like_cys_pep_sf"/>
</dbReference>
<organism evidence="7 8">
    <name type="scientific">Lacticaseibacillus baoqingensis</name>
    <dbReference type="NCBI Taxonomy" id="2486013"/>
    <lineage>
        <taxon>Bacteria</taxon>
        <taxon>Bacillati</taxon>
        <taxon>Bacillota</taxon>
        <taxon>Bacilli</taxon>
        <taxon>Lactobacillales</taxon>
        <taxon>Lactobacillaceae</taxon>
        <taxon>Lacticaseibacillus</taxon>
    </lineage>
</organism>
<reference evidence="8" key="1">
    <citation type="journal article" date="2019" name="Int. J. Syst. Evol. Microbiol.">
        <title>The Global Catalogue of Microorganisms (GCM) 10K type strain sequencing project: providing services to taxonomists for standard genome sequencing and annotation.</title>
        <authorList>
            <consortium name="The Broad Institute Genomics Platform"/>
            <consortium name="The Broad Institute Genome Sequencing Center for Infectious Disease"/>
            <person name="Wu L."/>
            <person name="Ma J."/>
        </authorList>
    </citation>
    <scope>NUCLEOTIDE SEQUENCE [LARGE SCALE GENOMIC DNA]</scope>
    <source>
        <strain evidence="8">CCM 8903</strain>
    </source>
</reference>
<gene>
    <name evidence="7" type="ORF">ACFQ5J_04025</name>
</gene>
<evidence type="ECO:0000256" key="4">
    <source>
        <dbReference type="ARBA" id="ARBA00022807"/>
    </source>
</evidence>
<feature type="domain" description="NlpC/P60" evidence="6">
    <location>
        <begin position="197"/>
        <end position="316"/>
    </location>
</feature>
<sequence length="316" mass="32482">MKLSKTATSLLASTAVLAGVFLAQGKSNNVHASTVIGQIQASYVSNLRANAGTNNRVTGSIRQGSVYNYTATAQASGYTWYRLGVNSWVASAGVAPKGSAPAAPSTPAAPATGSKVIGQVRINYLSNLRSNGGTSYGVTGSVKAGAIYNYTTTVQANGYTWYRLGVNSWVASAGASVYNGSTATAPSTPAASNTNASSKAAAVIALAKAQLGKPYVWGGKGPSSFDCSGLMYYVFLNAAGKNIGGYTVAQESAGTRISLSSLRAGDLVFWGSAGATYHVGLYIGNNQFIDAPQPGQTVRISTINSYFMPSFGLRVL</sequence>
<protein>
    <submittedName>
        <fullName evidence="7">C40 family peptidase</fullName>
    </submittedName>
</protein>
<feature type="signal peptide" evidence="5">
    <location>
        <begin position="1"/>
        <end position="18"/>
    </location>
</feature>
<dbReference type="SUPFAM" id="SSF54001">
    <property type="entry name" value="Cysteine proteinases"/>
    <property type="match status" value="1"/>
</dbReference>
<proteinExistence type="inferred from homology"/>
<keyword evidence="2" id="KW-0645">Protease</keyword>
<dbReference type="Gene3D" id="3.90.1720.10">
    <property type="entry name" value="endopeptidase domain like (from Nostoc punctiforme)"/>
    <property type="match status" value="1"/>
</dbReference>
<evidence type="ECO:0000313" key="7">
    <source>
        <dbReference type="EMBL" id="MFD1484399.1"/>
    </source>
</evidence>
<feature type="chain" id="PRO_5047148009" evidence="5">
    <location>
        <begin position="19"/>
        <end position="316"/>
    </location>
</feature>
<evidence type="ECO:0000256" key="2">
    <source>
        <dbReference type="ARBA" id="ARBA00022670"/>
    </source>
</evidence>
<evidence type="ECO:0000256" key="3">
    <source>
        <dbReference type="ARBA" id="ARBA00022801"/>
    </source>
</evidence>
<evidence type="ECO:0000313" key="8">
    <source>
        <dbReference type="Proteomes" id="UP001597252"/>
    </source>
</evidence>
<keyword evidence="5" id="KW-0732">Signal</keyword>
<dbReference type="PANTHER" id="PTHR47359">
    <property type="entry name" value="PEPTIDOGLYCAN DL-ENDOPEPTIDASE CWLO"/>
    <property type="match status" value="1"/>
</dbReference>
<keyword evidence="3" id="KW-0378">Hydrolase</keyword>
<evidence type="ECO:0000256" key="1">
    <source>
        <dbReference type="ARBA" id="ARBA00007074"/>
    </source>
</evidence>
<keyword evidence="8" id="KW-1185">Reference proteome</keyword>
<comment type="caution">
    <text evidence="7">The sequence shown here is derived from an EMBL/GenBank/DDBJ whole genome shotgun (WGS) entry which is preliminary data.</text>
</comment>
<evidence type="ECO:0000256" key="5">
    <source>
        <dbReference type="SAM" id="SignalP"/>
    </source>
</evidence>
<comment type="similarity">
    <text evidence="1">Belongs to the peptidase C40 family.</text>
</comment>
<dbReference type="Pfam" id="PF00877">
    <property type="entry name" value="NLPC_P60"/>
    <property type="match status" value="1"/>
</dbReference>
<dbReference type="RefSeq" id="WP_125753306.1">
    <property type="nucleotide sequence ID" value="NZ_JBHTON010000008.1"/>
</dbReference>
<dbReference type="InterPro" id="IPR000064">
    <property type="entry name" value="NLP_P60_dom"/>
</dbReference>
<evidence type="ECO:0000259" key="6">
    <source>
        <dbReference type="PROSITE" id="PS51935"/>
    </source>
</evidence>
<dbReference type="InterPro" id="IPR051794">
    <property type="entry name" value="PG_Endopeptidase_C40"/>
</dbReference>
<dbReference type="PROSITE" id="PS51935">
    <property type="entry name" value="NLPC_P60"/>
    <property type="match status" value="1"/>
</dbReference>
<dbReference type="EMBL" id="JBHTON010000008">
    <property type="protein sequence ID" value="MFD1484399.1"/>
    <property type="molecule type" value="Genomic_DNA"/>
</dbReference>
<accession>A0ABW4E6F6</accession>
<name>A0ABW4E6F6_9LACO</name>
<keyword evidence="4" id="KW-0788">Thiol protease</keyword>
<dbReference type="PANTHER" id="PTHR47359:SF3">
    <property type="entry name" value="NLP_P60 DOMAIN-CONTAINING PROTEIN-RELATED"/>
    <property type="match status" value="1"/>
</dbReference>